<evidence type="ECO:0000256" key="1">
    <source>
        <dbReference type="SAM" id="MobiDB-lite"/>
    </source>
</evidence>
<feature type="compositionally biased region" description="Low complexity" evidence="1">
    <location>
        <begin position="1"/>
        <end position="23"/>
    </location>
</feature>
<dbReference type="EMBL" id="MEKH01000007">
    <property type="protein sequence ID" value="ODO05629.1"/>
    <property type="molecule type" value="Genomic_DNA"/>
</dbReference>
<feature type="region of interest" description="Disordered" evidence="1">
    <location>
        <begin position="73"/>
        <end position="104"/>
    </location>
</feature>
<name>A0A1E3JXP8_9TREE</name>
<accession>A0A1E3JXP8</accession>
<evidence type="ECO:0000313" key="2">
    <source>
        <dbReference type="EMBL" id="ODO05629.1"/>
    </source>
</evidence>
<comment type="caution">
    <text evidence="2">The sequence shown here is derived from an EMBL/GenBank/DDBJ whole genome shotgun (WGS) entry which is preliminary data.</text>
</comment>
<proteinExistence type="predicted"/>
<evidence type="ECO:0000313" key="3">
    <source>
        <dbReference type="Proteomes" id="UP000095149"/>
    </source>
</evidence>
<feature type="region of interest" description="Disordered" evidence="1">
    <location>
        <begin position="1"/>
        <end position="43"/>
    </location>
</feature>
<sequence length="104" mass="10684">MTTNTNSTQQPTQSASSASTSSPYRKENAHWFADTPPSSDIQPIVDRVLSDPSVSRSGSATLPSGESVTYTYVPMTGGAHGSGGNKQGGVDPHSGFKTPGALTV</sequence>
<feature type="compositionally biased region" description="Gly residues" evidence="1">
    <location>
        <begin position="78"/>
        <end position="87"/>
    </location>
</feature>
<protein>
    <submittedName>
        <fullName evidence="2">Uncharacterized protein</fullName>
    </submittedName>
</protein>
<reference evidence="2 3" key="1">
    <citation type="submission" date="2016-06" db="EMBL/GenBank/DDBJ databases">
        <title>Evolution of pathogenesis and genome organization in the Tremellales.</title>
        <authorList>
            <person name="Cuomo C."/>
            <person name="Litvintseva A."/>
            <person name="Heitman J."/>
            <person name="Chen Y."/>
            <person name="Sun S."/>
            <person name="Springer D."/>
            <person name="Dromer F."/>
            <person name="Young S."/>
            <person name="Zeng Q."/>
            <person name="Chapman S."/>
            <person name="Gujja S."/>
            <person name="Saif S."/>
            <person name="Birren B."/>
        </authorList>
    </citation>
    <scope>NUCLEOTIDE SEQUENCE [LARGE SCALE GENOMIC DNA]</scope>
    <source>
        <strain evidence="2 3">CBS 6273</strain>
    </source>
</reference>
<dbReference type="Proteomes" id="UP000095149">
    <property type="component" value="Unassembled WGS sequence"/>
</dbReference>
<organism evidence="2 3">
    <name type="scientific">Cryptococcus amylolentus CBS 6273</name>
    <dbReference type="NCBI Taxonomy" id="1296118"/>
    <lineage>
        <taxon>Eukaryota</taxon>
        <taxon>Fungi</taxon>
        <taxon>Dikarya</taxon>
        <taxon>Basidiomycota</taxon>
        <taxon>Agaricomycotina</taxon>
        <taxon>Tremellomycetes</taxon>
        <taxon>Tremellales</taxon>
        <taxon>Cryptococcaceae</taxon>
        <taxon>Cryptococcus</taxon>
    </lineage>
</organism>
<gene>
    <name evidence="2" type="ORF">I350_04688</name>
</gene>
<dbReference type="AlphaFoldDB" id="A0A1E3JXP8"/>